<dbReference type="GO" id="GO:0016787">
    <property type="term" value="F:hydrolase activity"/>
    <property type="evidence" value="ECO:0007669"/>
    <property type="project" value="UniProtKB-KW"/>
</dbReference>
<proteinExistence type="predicted"/>
<dbReference type="SUPFAM" id="SSF53474">
    <property type="entry name" value="alpha/beta-Hydrolases"/>
    <property type="match status" value="1"/>
</dbReference>
<sequence length="292" mass="31141">MLAHGFPELAYSWRHQIPALAAAGYHVLAPDQRGYGGSSRPEAVEAYDIRELTTDIVGLLDDVGPSGQCGWVMTGAPGGMGCGAAASRSRGGGGRVERAAGAALPGAAHPGAAQALRRQVLLHAVFPGAGVADAELGADPAKTIRRMMAGLRGSSDPAAGLRMARPGPEGFVERLPEPDGLPDWISGDELDHYIAEFTRTGFTGGLNWYRNLDRNWEIMAHPVSPTITVPALFIAGADDPVLSFMRRDRATEVVTGPYREVMIDGAGHWLQQERPDKINEVLLDFLSSLELR</sequence>
<dbReference type="Gene3D" id="3.40.50.1820">
    <property type="entry name" value="alpha/beta hydrolase"/>
    <property type="match status" value="1"/>
</dbReference>
<protein>
    <submittedName>
        <fullName evidence="3">Alpha/beta hydrolase fold family protein</fullName>
    </submittedName>
</protein>
<reference evidence="3" key="1">
    <citation type="submission" date="2014-01" db="EMBL/GenBank/DDBJ databases">
        <authorList>
            <person name="Brown-Elliot B."/>
            <person name="Wallace R."/>
            <person name="Lenaerts A."/>
            <person name="Ordway D."/>
            <person name="DeGroote M.A."/>
            <person name="Parker T."/>
            <person name="Sizemore C."/>
            <person name="Tallon L.J."/>
            <person name="Sadzewicz L.K."/>
            <person name="Sengamalay N."/>
            <person name="Fraser C.M."/>
            <person name="Hine E."/>
            <person name="Shefchek K.A."/>
            <person name="Das S.P."/>
            <person name="Tettelin H."/>
        </authorList>
    </citation>
    <scope>NUCLEOTIDE SEQUENCE [LARGE SCALE GENOMIC DNA]</scope>
    <source>
        <strain evidence="3">4042</strain>
    </source>
</reference>
<dbReference type="InterPro" id="IPR000073">
    <property type="entry name" value="AB_hydrolase_1"/>
</dbReference>
<dbReference type="EMBL" id="JAOB01000069">
    <property type="protein sequence ID" value="EUA23145.1"/>
    <property type="molecule type" value="Genomic_DNA"/>
</dbReference>
<dbReference type="PATRIC" id="fig|1299334.3.peg.7721"/>
<evidence type="ECO:0000259" key="2">
    <source>
        <dbReference type="Pfam" id="PF12697"/>
    </source>
</evidence>
<comment type="caution">
    <text evidence="3">The sequence shown here is derived from an EMBL/GenBank/DDBJ whole genome shotgun (WGS) entry which is preliminary data.</text>
</comment>
<evidence type="ECO:0000313" key="3">
    <source>
        <dbReference type="EMBL" id="EUA23145.1"/>
    </source>
</evidence>
<dbReference type="InterPro" id="IPR000639">
    <property type="entry name" value="Epox_hydrolase-like"/>
</dbReference>
<dbReference type="PANTHER" id="PTHR43329">
    <property type="entry name" value="EPOXIDE HYDROLASE"/>
    <property type="match status" value="1"/>
</dbReference>
<name>X7ZWY5_MYCXE</name>
<dbReference type="AlphaFoldDB" id="X7ZWY5"/>
<dbReference type="InterPro" id="IPR029058">
    <property type="entry name" value="AB_hydrolase_fold"/>
</dbReference>
<organism evidence="3">
    <name type="scientific">Mycobacterium xenopi 4042</name>
    <dbReference type="NCBI Taxonomy" id="1299334"/>
    <lineage>
        <taxon>Bacteria</taxon>
        <taxon>Bacillati</taxon>
        <taxon>Actinomycetota</taxon>
        <taxon>Actinomycetes</taxon>
        <taxon>Mycobacteriales</taxon>
        <taxon>Mycobacteriaceae</taxon>
        <taxon>Mycobacterium</taxon>
    </lineage>
</organism>
<accession>X7ZWY5</accession>
<dbReference type="PRINTS" id="PR00412">
    <property type="entry name" value="EPOXHYDRLASE"/>
</dbReference>
<evidence type="ECO:0000256" key="1">
    <source>
        <dbReference type="ARBA" id="ARBA00022801"/>
    </source>
</evidence>
<keyword evidence="1 3" id="KW-0378">Hydrolase</keyword>
<feature type="domain" description="AB hydrolase-1" evidence="2">
    <location>
        <begin position="2"/>
        <end position="280"/>
    </location>
</feature>
<dbReference type="Pfam" id="PF12697">
    <property type="entry name" value="Abhydrolase_6"/>
    <property type="match status" value="1"/>
</dbReference>
<gene>
    <name evidence="3" type="ORF">I553_5782</name>
</gene>